<keyword evidence="3" id="KW-0676">Redox-active center</keyword>
<keyword evidence="2" id="KW-1015">Disulfide bond</keyword>
<protein>
    <recommendedName>
        <fullName evidence="4">Thioredoxin domain-containing protein</fullName>
    </recommendedName>
</protein>
<reference evidence="5" key="1">
    <citation type="submission" date="2021-01" db="UniProtKB">
        <authorList>
            <consortium name="EnsemblPlants"/>
        </authorList>
    </citation>
    <scope>IDENTIFICATION</scope>
</reference>
<dbReference type="PROSITE" id="PS51352">
    <property type="entry name" value="THIOREDOXIN_2"/>
    <property type="match status" value="1"/>
</dbReference>
<keyword evidence="1" id="KW-0813">Transport</keyword>
<dbReference type="FunFam" id="3.40.30.10:FF:000245">
    <property type="entry name" value="Thioredoxin"/>
    <property type="match status" value="1"/>
</dbReference>
<evidence type="ECO:0000256" key="2">
    <source>
        <dbReference type="ARBA" id="ARBA00023157"/>
    </source>
</evidence>
<dbReference type="PANTHER" id="PTHR10438:SF434">
    <property type="entry name" value="THIOREDOXIN H9"/>
    <property type="match status" value="1"/>
</dbReference>
<dbReference type="PANTHER" id="PTHR10438">
    <property type="entry name" value="THIOREDOXIN"/>
    <property type="match status" value="1"/>
</dbReference>
<dbReference type="AlphaFoldDB" id="A0A7N0V6U0"/>
<dbReference type="EnsemblPlants" id="Kaladp0208s0021.2.v1.1">
    <property type="protein sequence ID" value="Kaladp0208s0021.2.v1.1"/>
    <property type="gene ID" value="Kaladp0208s0021.v1.1"/>
</dbReference>
<dbReference type="CDD" id="cd02947">
    <property type="entry name" value="TRX_family"/>
    <property type="match status" value="1"/>
</dbReference>
<keyword evidence="1" id="KW-0249">Electron transport</keyword>
<dbReference type="Gene3D" id="3.40.30.10">
    <property type="entry name" value="Glutaredoxin"/>
    <property type="match status" value="1"/>
</dbReference>
<accession>A0A7N0V6U0</accession>
<name>A0A7N0V6U0_KALFE</name>
<dbReference type="InterPro" id="IPR050620">
    <property type="entry name" value="Thioredoxin_H-type-like"/>
</dbReference>
<dbReference type="OMA" id="TLQKFCG"/>
<evidence type="ECO:0000259" key="4">
    <source>
        <dbReference type="PROSITE" id="PS51352"/>
    </source>
</evidence>
<dbReference type="InterPro" id="IPR036249">
    <property type="entry name" value="Thioredoxin-like_sf"/>
</dbReference>
<dbReference type="InterPro" id="IPR013766">
    <property type="entry name" value="Thioredoxin_domain"/>
</dbReference>
<evidence type="ECO:0000313" key="5">
    <source>
        <dbReference type="EnsemblPlants" id="Kaladp0208s0021.2.v1.1"/>
    </source>
</evidence>
<dbReference type="Gramene" id="Kaladp0208s0021.1.v1.1">
    <property type="protein sequence ID" value="Kaladp0208s0021.1.v1.1"/>
    <property type="gene ID" value="Kaladp0208s0021.v1.1"/>
</dbReference>
<evidence type="ECO:0000256" key="1">
    <source>
        <dbReference type="ARBA" id="ARBA00022982"/>
    </source>
</evidence>
<evidence type="ECO:0000313" key="6">
    <source>
        <dbReference type="Proteomes" id="UP000594263"/>
    </source>
</evidence>
<dbReference type="Gramene" id="Kaladp0208s0021.2.v1.1">
    <property type="protein sequence ID" value="Kaladp0208s0021.2.v1.1"/>
    <property type="gene ID" value="Kaladp0208s0021.v1.1"/>
</dbReference>
<dbReference type="Pfam" id="PF00085">
    <property type="entry name" value="Thioredoxin"/>
    <property type="match status" value="1"/>
</dbReference>
<dbReference type="Proteomes" id="UP000594263">
    <property type="component" value="Unplaced"/>
</dbReference>
<organism evidence="5 6">
    <name type="scientific">Kalanchoe fedtschenkoi</name>
    <name type="common">Lavender scallops</name>
    <name type="synonym">South American air plant</name>
    <dbReference type="NCBI Taxonomy" id="63787"/>
    <lineage>
        <taxon>Eukaryota</taxon>
        <taxon>Viridiplantae</taxon>
        <taxon>Streptophyta</taxon>
        <taxon>Embryophyta</taxon>
        <taxon>Tracheophyta</taxon>
        <taxon>Spermatophyta</taxon>
        <taxon>Magnoliopsida</taxon>
        <taxon>eudicotyledons</taxon>
        <taxon>Gunneridae</taxon>
        <taxon>Pentapetalae</taxon>
        <taxon>Saxifragales</taxon>
        <taxon>Crassulaceae</taxon>
        <taxon>Kalanchoe</taxon>
    </lineage>
</organism>
<dbReference type="EnsemblPlants" id="Kaladp0208s0021.1.v1.1">
    <property type="protein sequence ID" value="Kaladp0208s0021.1.v1.1"/>
    <property type="gene ID" value="Kaladp0208s0021.v1.1"/>
</dbReference>
<sequence>MGHCVSKNLTKEYTTEREVDLVGGNVELVTTKEEWDEKLSEAKRDGRIVIANFSAAWCSPCENIVPFYSSLSVKYPYMMFLTVDVDELSDFSSSMDIKATPTFLILKDGEQIGKLVGANKTELQKKIDALAVSSPLRSL</sequence>
<feature type="domain" description="Thioredoxin" evidence="4">
    <location>
        <begin position="8"/>
        <end position="132"/>
    </location>
</feature>
<proteinExistence type="predicted"/>
<evidence type="ECO:0000256" key="3">
    <source>
        <dbReference type="ARBA" id="ARBA00023284"/>
    </source>
</evidence>
<dbReference type="SUPFAM" id="SSF52833">
    <property type="entry name" value="Thioredoxin-like"/>
    <property type="match status" value="1"/>
</dbReference>
<keyword evidence="6" id="KW-1185">Reference proteome</keyword>